<dbReference type="Gene3D" id="3.20.20.150">
    <property type="entry name" value="Divalent-metal-dependent TIM barrel enzymes"/>
    <property type="match status" value="1"/>
</dbReference>
<dbReference type="GO" id="GO:0042840">
    <property type="term" value="P:D-glucuronate catabolic process"/>
    <property type="evidence" value="ECO:0007669"/>
    <property type="project" value="TreeGrafter"/>
</dbReference>
<dbReference type="PANTHER" id="PTHR30387">
    <property type="entry name" value="MANNONATE DEHYDRATASE"/>
    <property type="match status" value="1"/>
</dbReference>
<dbReference type="PANTHER" id="PTHR30387:SF2">
    <property type="entry name" value="MANNONATE DEHYDRATASE"/>
    <property type="match status" value="1"/>
</dbReference>
<comment type="function">
    <text evidence="4">Catalyzes the dehydration of D-mannonate.</text>
</comment>
<evidence type="ECO:0000256" key="8">
    <source>
        <dbReference type="ARBA" id="ARBA00023004"/>
    </source>
</evidence>
<comment type="cofactor">
    <cofactor evidence="2">
        <name>Mn(2+)</name>
        <dbReference type="ChEBI" id="CHEBI:29035"/>
    </cofactor>
</comment>
<comment type="similarity">
    <text evidence="6">Belongs to the mannonate dehydratase family.</text>
</comment>
<dbReference type="InterPro" id="IPR036237">
    <property type="entry name" value="Xyl_isomerase-like_sf"/>
</dbReference>
<dbReference type="GO" id="GO:0008198">
    <property type="term" value="F:ferrous iron binding"/>
    <property type="evidence" value="ECO:0007669"/>
    <property type="project" value="TreeGrafter"/>
</dbReference>
<reference evidence="12" key="1">
    <citation type="submission" date="2022-06" db="EMBL/GenBank/DDBJ databases">
        <title>Vallitalea longa sp. nov., an anaerobic bacterium isolated from marine sediment.</title>
        <authorList>
            <person name="Hirano S."/>
            <person name="Terahara T."/>
            <person name="Mori K."/>
            <person name="Hamada M."/>
            <person name="Matsumoto R."/>
            <person name="Kobayashi T."/>
        </authorList>
    </citation>
    <scope>NUCLEOTIDE SEQUENCE</scope>
    <source>
        <strain evidence="12">SH18-1</strain>
    </source>
</reference>
<dbReference type="NCBIfam" id="NF003027">
    <property type="entry name" value="PRK03906.1"/>
    <property type="match status" value="1"/>
</dbReference>
<evidence type="ECO:0000256" key="4">
    <source>
        <dbReference type="ARBA" id="ARBA00002713"/>
    </source>
</evidence>
<evidence type="ECO:0000256" key="2">
    <source>
        <dbReference type="ARBA" id="ARBA00001936"/>
    </source>
</evidence>
<evidence type="ECO:0000256" key="10">
    <source>
        <dbReference type="ARBA" id="ARBA00023239"/>
    </source>
</evidence>
<dbReference type="Proteomes" id="UP001144256">
    <property type="component" value="Unassembled WGS sequence"/>
</dbReference>
<sequence length="372" mass="42833">MKLSFRWFGDNDPVKLSYIRQIPMVSTIVTDVKAEEVGGIIPASKIKDYKGKINRPGLKFEVFESLPVHYSIKLGLASRDKYIDNYKKNIRMLGAMGIKVIAYNFRPIFRWARTDINKELLDKSTVSVYDKADEEKINPFTNCTDTSQWHKKHSRYIYERQLTTDLTFDGYYTKESTSRLRKLRQQYQDIGKEGLWKNLQYFLNEIIPVAESCDVKMAIHPDDPPWDIFGVPRLITDETSLDRLLDCYDSPHNCITLCSGTLASIQDTNIINLADKYSRMDRIAFAHIRNVKCGSDSVEECAHYSGYGSIDMVKLLDALYKNNYDGYIRSDHGRMIWGEEGKPGNGIYDRALGAQYILGIWECLENTKTKSV</sequence>
<evidence type="ECO:0000256" key="11">
    <source>
        <dbReference type="NCBIfam" id="TIGR00695"/>
    </source>
</evidence>
<keyword evidence="10" id="KW-0456">Lyase</keyword>
<dbReference type="AlphaFoldDB" id="A0A9W5YCH5"/>
<evidence type="ECO:0000313" key="13">
    <source>
        <dbReference type="Proteomes" id="UP001144256"/>
    </source>
</evidence>
<organism evidence="12 13">
    <name type="scientific">Vallitalea longa</name>
    <dbReference type="NCBI Taxonomy" id="2936439"/>
    <lineage>
        <taxon>Bacteria</taxon>
        <taxon>Bacillati</taxon>
        <taxon>Bacillota</taxon>
        <taxon>Clostridia</taxon>
        <taxon>Lachnospirales</taxon>
        <taxon>Vallitaleaceae</taxon>
        <taxon>Vallitalea</taxon>
    </lineage>
</organism>
<keyword evidence="9" id="KW-0464">Manganese</keyword>
<comment type="caution">
    <text evidence="12">The sequence shown here is derived from an EMBL/GenBank/DDBJ whole genome shotgun (WGS) entry which is preliminary data.</text>
</comment>
<dbReference type="NCBIfam" id="TIGR00695">
    <property type="entry name" value="uxuA"/>
    <property type="match status" value="1"/>
</dbReference>
<dbReference type="RefSeq" id="WP_281814886.1">
    <property type="nucleotide sequence ID" value="NZ_BRLB01000004.1"/>
</dbReference>
<dbReference type="Pfam" id="PF03786">
    <property type="entry name" value="UxuA"/>
    <property type="match status" value="1"/>
</dbReference>
<evidence type="ECO:0000256" key="6">
    <source>
        <dbReference type="ARBA" id="ARBA00007389"/>
    </source>
</evidence>
<comment type="pathway">
    <text evidence="5">Carbohydrate metabolism; pentose and glucuronate interconversion.</text>
</comment>
<keyword evidence="13" id="KW-1185">Reference proteome</keyword>
<comment type="catalytic activity">
    <reaction evidence="1">
        <text>D-mannonate = 2-dehydro-3-deoxy-D-gluconate + H2O</text>
        <dbReference type="Rhea" id="RHEA:20097"/>
        <dbReference type="ChEBI" id="CHEBI:15377"/>
        <dbReference type="ChEBI" id="CHEBI:17767"/>
        <dbReference type="ChEBI" id="CHEBI:57990"/>
        <dbReference type="EC" id="4.2.1.8"/>
    </reaction>
</comment>
<evidence type="ECO:0000313" key="12">
    <source>
        <dbReference type="EMBL" id="GKX29409.1"/>
    </source>
</evidence>
<comment type="cofactor">
    <cofactor evidence="3">
        <name>Fe(2+)</name>
        <dbReference type="ChEBI" id="CHEBI:29033"/>
    </cofactor>
</comment>
<dbReference type="PIRSF" id="PIRSF016049">
    <property type="entry name" value="Man_dehyd"/>
    <property type="match status" value="1"/>
</dbReference>
<gene>
    <name evidence="12" type="primary">uxuA_2</name>
    <name evidence="12" type="ORF">SH1V18_18890</name>
</gene>
<evidence type="ECO:0000256" key="1">
    <source>
        <dbReference type="ARBA" id="ARBA00001794"/>
    </source>
</evidence>
<evidence type="ECO:0000256" key="9">
    <source>
        <dbReference type="ARBA" id="ARBA00023211"/>
    </source>
</evidence>
<proteinExistence type="inferred from homology"/>
<accession>A0A9W5YCH5</accession>
<dbReference type="InterPro" id="IPR004628">
    <property type="entry name" value="Man_deHydtase"/>
</dbReference>
<name>A0A9W5YCH5_9FIRM</name>
<evidence type="ECO:0000256" key="7">
    <source>
        <dbReference type="ARBA" id="ARBA00012927"/>
    </source>
</evidence>
<dbReference type="GO" id="GO:0008927">
    <property type="term" value="F:mannonate dehydratase activity"/>
    <property type="evidence" value="ECO:0007669"/>
    <property type="project" value="UniProtKB-UniRule"/>
</dbReference>
<dbReference type="SUPFAM" id="SSF51658">
    <property type="entry name" value="Xylose isomerase-like"/>
    <property type="match status" value="1"/>
</dbReference>
<dbReference type="EMBL" id="BRLB01000004">
    <property type="protein sequence ID" value="GKX29409.1"/>
    <property type="molecule type" value="Genomic_DNA"/>
</dbReference>
<evidence type="ECO:0000256" key="5">
    <source>
        <dbReference type="ARBA" id="ARBA00004892"/>
    </source>
</evidence>
<evidence type="ECO:0000256" key="3">
    <source>
        <dbReference type="ARBA" id="ARBA00001954"/>
    </source>
</evidence>
<protein>
    <recommendedName>
        <fullName evidence="7 11">Mannonate dehydratase</fullName>
        <ecNumber evidence="7 11">4.2.1.8</ecNumber>
    </recommendedName>
</protein>
<dbReference type="EC" id="4.2.1.8" evidence="7 11"/>
<dbReference type="GO" id="GO:0030145">
    <property type="term" value="F:manganese ion binding"/>
    <property type="evidence" value="ECO:0007669"/>
    <property type="project" value="TreeGrafter"/>
</dbReference>
<keyword evidence="8" id="KW-0408">Iron</keyword>